<organism evidence="1 2">
    <name type="scientific">Candidatus Daviesbacteria bacterium RIFCSPLOWO2_01_FULL_40_24</name>
    <dbReference type="NCBI Taxonomy" id="1797787"/>
    <lineage>
        <taxon>Bacteria</taxon>
        <taxon>Candidatus Daviesiibacteriota</taxon>
    </lineage>
</organism>
<accession>A0A1F5MK71</accession>
<reference evidence="1 2" key="1">
    <citation type="journal article" date="2016" name="Nat. Commun.">
        <title>Thousands of microbial genomes shed light on interconnected biogeochemical processes in an aquifer system.</title>
        <authorList>
            <person name="Anantharaman K."/>
            <person name="Brown C.T."/>
            <person name="Hug L.A."/>
            <person name="Sharon I."/>
            <person name="Castelle C.J."/>
            <person name="Probst A.J."/>
            <person name="Thomas B.C."/>
            <person name="Singh A."/>
            <person name="Wilkins M.J."/>
            <person name="Karaoz U."/>
            <person name="Brodie E.L."/>
            <person name="Williams K.H."/>
            <person name="Hubbard S.S."/>
            <person name="Banfield J.F."/>
        </authorList>
    </citation>
    <scope>NUCLEOTIDE SEQUENCE [LARGE SCALE GENOMIC DNA]</scope>
</reference>
<dbReference type="AlphaFoldDB" id="A0A1F5MK71"/>
<name>A0A1F5MK71_9BACT</name>
<comment type="caution">
    <text evidence="1">The sequence shown here is derived from an EMBL/GenBank/DDBJ whole genome shotgun (WGS) entry which is preliminary data.</text>
</comment>
<dbReference type="EMBL" id="MFDO01000008">
    <property type="protein sequence ID" value="OGE65762.1"/>
    <property type="molecule type" value="Genomic_DNA"/>
</dbReference>
<evidence type="ECO:0000313" key="1">
    <source>
        <dbReference type="EMBL" id="OGE65762.1"/>
    </source>
</evidence>
<evidence type="ECO:0000313" key="2">
    <source>
        <dbReference type="Proteomes" id="UP000178017"/>
    </source>
</evidence>
<sequence length="230" mass="26043">MIERAFLEARQHKNNKRNTIRQFALDRAMDLLKAAGVVDPALKRSSCSYKAQRLAEESLYFIPEGVGVRWPLEIGGKPADQLEAEAKRVRTLSEYALDMAHNPKFTTLEKVTPVELIKLPVSALGLPGTPTTRQIFERVPQCRVEDMALVLCRAEVGLHQAIKDTAQPLNDYYYIMHEPLADRDGDPHVFGLERDDSGLWLNDGWALPVDRWIPDDQVVFALRKVKPVKS</sequence>
<proteinExistence type="predicted"/>
<dbReference type="Proteomes" id="UP000178017">
    <property type="component" value="Unassembled WGS sequence"/>
</dbReference>
<protein>
    <submittedName>
        <fullName evidence="1">Uncharacterized protein</fullName>
    </submittedName>
</protein>
<gene>
    <name evidence="1" type="ORF">A3B49_00025</name>
</gene>